<keyword evidence="2" id="KW-1185">Reference proteome</keyword>
<dbReference type="Proteomes" id="UP000051184">
    <property type="component" value="Unassembled WGS sequence"/>
</dbReference>
<proteinExistence type="predicted"/>
<dbReference type="InterPro" id="IPR038765">
    <property type="entry name" value="Papain-like_cys_pep_sf"/>
</dbReference>
<name>A0A0P1ISZ4_9RHOB</name>
<dbReference type="InterPro" id="IPR018599">
    <property type="entry name" value="DUF2026"/>
</dbReference>
<accession>A0A0P1ISZ4</accession>
<gene>
    <name evidence="1" type="ORF">TA5114_00019</name>
</gene>
<dbReference type="RefSeq" id="WP_058313275.1">
    <property type="nucleotide sequence ID" value="NZ_CYTO01000002.1"/>
</dbReference>
<protein>
    <submittedName>
        <fullName evidence="1">Uncharacterized protein</fullName>
    </submittedName>
</protein>
<evidence type="ECO:0000313" key="1">
    <source>
        <dbReference type="EMBL" id="CUK24244.1"/>
    </source>
</evidence>
<evidence type="ECO:0000313" key="2">
    <source>
        <dbReference type="Proteomes" id="UP000051184"/>
    </source>
</evidence>
<dbReference type="SUPFAM" id="SSF54001">
    <property type="entry name" value="Cysteine proteinases"/>
    <property type="match status" value="1"/>
</dbReference>
<dbReference type="AlphaFoldDB" id="A0A0P1ISZ4"/>
<dbReference type="EMBL" id="CYUE01000001">
    <property type="protein sequence ID" value="CUK24244.1"/>
    <property type="molecule type" value="Genomic_DNA"/>
</dbReference>
<reference evidence="2" key="1">
    <citation type="submission" date="2015-09" db="EMBL/GenBank/DDBJ databases">
        <authorList>
            <person name="Rodrigo-Torres Lidia"/>
            <person name="Arahal R.David."/>
        </authorList>
    </citation>
    <scope>NUCLEOTIDE SEQUENCE [LARGE SCALE GENOMIC DNA]</scope>
    <source>
        <strain evidence="2">CECT 5114</strain>
    </source>
</reference>
<sequence length="230" mass="25808">MQELERKEHNLDHQAPLSQEDFNLLSSATYGIVHHAGQPKSRAESHFMISTLGIVVMKLAMEINCRRVVGNWRIRNNLSGGTYGIGSLKSSIGNTEDDDFHTWIETETHCIDLMSPMYPDVFAGTEHSSKVPSAMVQIPKEMDAKTIKQFEQGAVLFTEPDPSLTKSLIAQFAENDELDDLAQALLHWWPKLKQDSGSQLRFVHKDGRGLLIKPADYEASQSWVNETVTA</sequence>
<dbReference type="Gene3D" id="3.10.550.10">
    <property type="entry name" value="Hypothetical protein Atu2299"/>
    <property type="match status" value="1"/>
</dbReference>
<dbReference type="Pfam" id="PF09641">
    <property type="entry name" value="DUF2026"/>
    <property type="match status" value="1"/>
</dbReference>
<organism evidence="1 2">
    <name type="scientific">Cognatishimia activa</name>
    <dbReference type="NCBI Taxonomy" id="1715691"/>
    <lineage>
        <taxon>Bacteria</taxon>
        <taxon>Pseudomonadati</taxon>
        <taxon>Pseudomonadota</taxon>
        <taxon>Alphaproteobacteria</taxon>
        <taxon>Rhodobacterales</taxon>
        <taxon>Paracoccaceae</taxon>
        <taxon>Cognatishimia</taxon>
    </lineage>
</organism>
<dbReference type="InterPro" id="IPR023107">
    <property type="entry name" value="Atu2299-like_dom_sf"/>
</dbReference>
<dbReference type="OrthoDB" id="8349444at2"/>